<sequence length="141" mass="15462">MLANQDEIIQYIPQRTPIVMVHNLVEASDDHAVTQLAIDPANIFVKDGQFMEPGLVENIAQTAAVHVGYQCSKKNIPIPIGYIAAVKSLKIDVLPKHNTTITTSVEIVNKVLDITVVQGKVEQEGKVLASCEMRIFAKLQS</sequence>
<evidence type="ECO:0000313" key="1">
    <source>
        <dbReference type="EMBL" id="MBL0741276.1"/>
    </source>
</evidence>
<evidence type="ECO:0000313" key="2">
    <source>
        <dbReference type="Proteomes" id="UP000613030"/>
    </source>
</evidence>
<accession>A0ABS1KSL5</accession>
<protein>
    <submittedName>
        <fullName evidence="1">3-hydroxyacyl-ACP dehydratase</fullName>
    </submittedName>
</protein>
<dbReference type="SUPFAM" id="SSF54637">
    <property type="entry name" value="Thioesterase/thiol ester dehydrase-isomerase"/>
    <property type="match status" value="1"/>
</dbReference>
<dbReference type="EMBL" id="JAERRB010000002">
    <property type="protein sequence ID" value="MBL0741276.1"/>
    <property type="molecule type" value="Genomic_DNA"/>
</dbReference>
<keyword evidence="2" id="KW-1185">Reference proteome</keyword>
<dbReference type="RefSeq" id="WP_202008630.1">
    <property type="nucleotide sequence ID" value="NZ_JAERRB010000002.1"/>
</dbReference>
<dbReference type="Pfam" id="PF22817">
    <property type="entry name" value="ApeP-like"/>
    <property type="match status" value="1"/>
</dbReference>
<organism evidence="1 2">
    <name type="scientific">Chryseolinea lacunae</name>
    <dbReference type="NCBI Taxonomy" id="2801331"/>
    <lineage>
        <taxon>Bacteria</taxon>
        <taxon>Pseudomonadati</taxon>
        <taxon>Bacteroidota</taxon>
        <taxon>Cytophagia</taxon>
        <taxon>Cytophagales</taxon>
        <taxon>Fulvivirgaceae</taxon>
        <taxon>Chryseolinea</taxon>
    </lineage>
</organism>
<reference evidence="1 2" key="1">
    <citation type="submission" date="2021-01" db="EMBL/GenBank/DDBJ databases">
        <title>Chryseolinea sp. Jin1 Genome sequencing and assembly.</title>
        <authorList>
            <person name="Kim I."/>
        </authorList>
    </citation>
    <scope>NUCLEOTIDE SEQUENCE [LARGE SCALE GENOMIC DNA]</scope>
    <source>
        <strain evidence="1 2">Jin1</strain>
    </source>
</reference>
<dbReference type="Gene3D" id="3.10.129.10">
    <property type="entry name" value="Hotdog Thioesterase"/>
    <property type="match status" value="1"/>
</dbReference>
<dbReference type="Proteomes" id="UP000613030">
    <property type="component" value="Unassembled WGS sequence"/>
</dbReference>
<dbReference type="InterPro" id="IPR016776">
    <property type="entry name" value="ApeP-like_dehydratase"/>
</dbReference>
<dbReference type="InterPro" id="IPR029069">
    <property type="entry name" value="HotDog_dom_sf"/>
</dbReference>
<gene>
    <name evidence="1" type="ORF">JI741_08590</name>
</gene>
<proteinExistence type="predicted"/>
<name>A0ABS1KSL5_9BACT</name>
<comment type="caution">
    <text evidence="1">The sequence shown here is derived from an EMBL/GenBank/DDBJ whole genome shotgun (WGS) entry which is preliminary data.</text>
</comment>